<dbReference type="RefSeq" id="XP_001009088.3">
    <property type="nucleotide sequence ID" value="XM_001009088.3"/>
</dbReference>
<feature type="transmembrane region" description="Helical" evidence="4">
    <location>
        <begin position="416"/>
        <end position="440"/>
    </location>
</feature>
<keyword evidence="4" id="KW-1133">Transmembrane helix</keyword>
<dbReference type="OrthoDB" id="432483at2759"/>
<dbReference type="SMART" id="SM00100">
    <property type="entry name" value="cNMP"/>
    <property type="match status" value="1"/>
</dbReference>
<dbReference type="HOGENOM" id="CLU_002694_0_0_1"/>
<evidence type="ECO:0000256" key="2">
    <source>
        <dbReference type="SAM" id="Coils"/>
    </source>
</evidence>
<dbReference type="CDD" id="cd00038">
    <property type="entry name" value="CAP_ED"/>
    <property type="match status" value="1"/>
</dbReference>
<evidence type="ECO:0000256" key="4">
    <source>
        <dbReference type="SAM" id="Phobius"/>
    </source>
</evidence>
<dbReference type="Gene3D" id="1.10.287.630">
    <property type="entry name" value="Helix hairpin bin"/>
    <property type="match status" value="1"/>
</dbReference>
<dbReference type="Pfam" id="PF00027">
    <property type="entry name" value="cNMP_binding"/>
    <property type="match status" value="1"/>
</dbReference>
<dbReference type="eggNOG" id="KOG2273">
    <property type="taxonomic scope" value="Eukaryota"/>
</dbReference>
<dbReference type="GeneID" id="7831995"/>
<dbReference type="InterPro" id="IPR000595">
    <property type="entry name" value="cNMP-bd_dom"/>
</dbReference>
<dbReference type="Pfam" id="PF07885">
    <property type="entry name" value="Ion_trans_2"/>
    <property type="match status" value="1"/>
</dbReference>
<evidence type="ECO:0000256" key="3">
    <source>
        <dbReference type="SAM" id="MobiDB-lite"/>
    </source>
</evidence>
<reference evidence="8" key="1">
    <citation type="journal article" date="2006" name="PLoS Biol.">
        <title>Macronuclear genome sequence of the ciliate Tetrahymena thermophila, a model eukaryote.</title>
        <authorList>
            <person name="Eisen J.A."/>
            <person name="Coyne R.S."/>
            <person name="Wu M."/>
            <person name="Wu D."/>
            <person name="Thiagarajan M."/>
            <person name="Wortman J.R."/>
            <person name="Badger J.H."/>
            <person name="Ren Q."/>
            <person name="Amedeo P."/>
            <person name="Jones K.M."/>
            <person name="Tallon L.J."/>
            <person name="Delcher A.L."/>
            <person name="Salzberg S.L."/>
            <person name="Silva J.C."/>
            <person name="Haas B.J."/>
            <person name="Majoros W.H."/>
            <person name="Farzad M."/>
            <person name="Carlton J.M."/>
            <person name="Smith R.K. Jr."/>
            <person name="Garg J."/>
            <person name="Pearlman R.E."/>
            <person name="Karrer K.M."/>
            <person name="Sun L."/>
            <person name="Manning G."/>
            <person name="Elde N.C."/>
            <person name="Turkewitz A.P."/>
            <person name="Asai D.J."/>
            <person name="Wilkes D.E."/>
            <person name="Wang Y."/>
            <person name="Cai H."/>
            <person name="Collins K."/>
            <person name="Stewart B.A."/>
            <person name="Lee S.R."/>
            <person name="Wilamowska K."/>
            <person name="Weinberg Z."/>
            <person name="Ruzzo W.L."/>
            <person name="Wloga D."/>
            <person name="Gaertig J."/>
            <person name="Frankel J."/>
            <person name="Tsao C.-C."/>
            <person name="Gorovsky M.A."/>
            <person name="Keeling P.J."/>
            <person name="Waller R.F."/>
            <person name="Patron N.J."/>
            <person name="Cherry J.M."/>
            <person name="Stover N.A."/>
            <person name="Krieger C.J."/>
            <person name="del Toro C."/>
            <person name="Ryder H.F."/>
            <person name="Williamson S.C."/>
            <person name="Barbeau R.A."/>
            <person name="Hamilton E.P."/>
            <person name="Orias E."/>
        </authorList>
    </citation>
    <scope>NUCLEOTIDE SEQUENCE [LARGE SCALE GENOMIC DNA]</scope>
    <source>
        <strain evidence="8">SB210</strain>
    </source>
</reference>
<dbReference type="InterPro" id="IPR001878">
    <property type="entry name" value="Znf_CCHC"/>
</dbReference>
<feature type="coiled-coil region" evidence="2">
    <location>
        <begin position="506"/>
        <end position="533"/>
    </location>
</feature>
<dbReference type="eggNOG" id="KOG0500">
    <property type="taxonomic scope" value="Eukaryota"/>
</dbReference>
<sequence length="1460" mass="171609">MSESCSEERSSIKYSNQDIQKQKDLPIKNNNLQDEKNTFRKEEAKNIFINNQQNVINNDQAYKSQIKSQENQDRTRDQILMSPHSPVMFSIDKDILNLSYSQQINKDSQFQLFDKRDQKKGDNDRIKNDTLNKNNIQSLKHNLQLSKLQSNNKTQSEKFEISQYGMYDSSNLQQQQAKKFIIKKGIEFLVIKNVKKFMSNIKKKSRSLLFKALSKPQFSLINDASSSYDYYFESGYFNLNDRTITQKLFYRIGVDKFIDRISHIKLLSYIIQPESFFKLAWDIFMVFFNIAFIAYVPLYHVFLELFPEHFNQYALCIKICLVILLLEIFVNLNSGIFKNGLVIKDRAQILKKQYKNLIKDILIFVFLMLSINDDQDNPLIYFNYVVFLKISDIGSKLEELESKFRLNDTMSNLFKLFKLQFFIFFIAHIICCIFLKIGLTQSGQSWIIYYNLQYANFQEQYLNSLYFCLITMTTIGYGDITPKTITEKSFILVVSVIACAIFGYTFSQISEIVKDLEKKKKDFNRNMQIINREMNNKGISITLQHKVRKYFEYQKKVEERKSFMQADMIENLPQILKEEVLLDVNKQILGKHYIFSKLSLECMQEISLIFHQKKYFPGEVIFNEGDREDNLYFIWSGEVNITKQYQSDSSTSQETTLRILKKKDFFGQVGFFIDNPNPYTAKAKTFLNLSYIKRIDFFNCLQKYPKDYEKICYIRDSISLYKQISFLETKCFSCGDYNHYLQQCPSVHLVASVNQREFKQFVGSQDSFPTSRKLKKYNALQQLERFYMEIIEFWNQKVNEGGESESILDEINEILENQKNKGFEINTINQISEYSDENSSDKLEQSKSAKQKYTINTFSSKDKRKQNSQNNYNSSSHFGSHRNINNQNNFSNQLNVKEENIDITSEQSIQNIQELQLKKYEKLDSENNNESQIEVFQSNQNIGLSKTSSINVKKPCKSDLSVLPEADDNNCSIQQINNQDSVQQKDDQFLPSVSFTQNIILEIQNQNKLLNKDEDSNNSKLEYQDQNTYNKKSPLKMSQNNDQNYSNRQISNQFEYLKEEDIDNSQTFPSQSIIHRKNMAVNNYLAEIRAHKAQFMQDDSPYRISPLYEESFSSNQINSPLRRHGHLFKKNQVKKQPSIELDIFSPEAKIRDGQRKLTKRKSLLSKQVLIIDNNQNVYQNNNLNYYQTQAEEMQSQRKITINKGSSVAKLKESLVRQSYEMQMQNEQIIQLNTQNLISYIKFMQDNKLINPILENKTSSIVELSKKKKTTYIPYLAANSDYEINSANQKEEKMQSSRNIQNNRKKLSITSSLKQKAEKVNFEKGKTGFYGDKNQFFPVNEEIVKRNTCEMDINLLIYRKQLVWNSEIQRQMNGIIELDEEDDIDALKSYEIYFPQGNIENVLVKYNNKQTQLLKKQIPQKSNKLRHDSKASIYKIRETRLSKIILQQPSFAGRQSISKKF</sequence>
<keyword evidence="4" id="KW-0472">Membrane</keyword>
<dbReference type="Gene3D" id="1.10.287.70">
    <property type="match status" value="1"/>
</dbReference>
<dbReference type="InterPro" id="IPR013099">
    <property type="entry name" value="K_chnl_dom"/>
</dbReference>
<dbReference type="KEGG" id="tet:TTHERM_00263390"/>
<keyword evidence="1" id="KW-0862">Zinc</keyword>
<proteinExistence type="predicted"/>
<feature type="transmembrane region" description="Helical" evidence="4">
    <location>
        <begin position="490"/>
        <end position="507"/>
    </location>
</feature>
<keyword evidence="1" id="KW-0863">Zinc-finger</keyword>
<dbReference type="PANTHER" id="PTHR10217">
    <property type="entry name" value="VOLTAGE AND LIGAND GATED POTASSIUM CHANNEL"/>
    <property type="match status" value="1"/>
</dbReference>
<keyword evidence="1" id="KW-0479">Metal-binding</keyword>
<dbReference type="GO" id="GO:0008270">
    <property type="term" value="F:zinc ion binding"/>
    <property type="evidence" value="ECO:0007669"/>
    <property type="project" value="UniProtKB-KW"/>
</dbReference>
<keyword evidence="4" id="KW-0812">Transmembrane</keyword>
<dbReference type="GO" id="GO:0005249">
    <property type="term" value="F:voltage-gated potassium channel activity"/>
    <property type="evidence" value="ECO:0007669"/>
    <property type="project" value="TreeGrafter"/>
</dbReference>
<evidence type="ECO:0000259" key="6">
    <source>
        <dbReference type="PROSITE" id="PS50158"/>
    </source>
</evidence>
<name>Q22U44_TETTS</name>
<keyword evidence="2" id="KW-0175">Coiled coil</keyword>
<dbReference type="GO" id="GO:0005886">
    <property type="term" value="C:plasma membrane"/>
    <property type="evidence" value="ECO:0007669"/>
    <property type="project" value="TreeGrafter"/>
</dbReference>
<organism evidence="7 8">
    <name type="scientific">Tetrahymena thermophila (strain SB210)</name>
    <dbReference type="NCBI Taxonomy" id="312017"/>
    <lineage>
        <taxon>Eukaryota</taxon>
        <taxon>Sar</taxon>
        <taxon>Alveolata</taxon>
        <taxon>Ciliophora</taxon>
        <taxon>Intramacronucleata</taxon>
        <taxon>Oligohymenophorea</taxon>
        <taxon>Hymenostomatida</taxon>
        <taxon>Tetrahymenina</taxon>
        <taxon>Tetrahymenidae</taxon>
        <taxon>Tetrahymena</taxon>
    </lineage>
</organism>
<dbReference type="EMBL" id="GG662830">
    <property type="protein sequence ID" value="EAR88843.3"/>
    <property type="molecule type" value="Genomic_DNA"/>
</dbReference>
<dbReference type="Proteomes" id="UP000009168">
    <property type="component" value="Unassembled WGS sequence"/>
</dbReference>
<evidence type="ECO:0000256" key="1">
    <source>
        <dbReference type="PROSITE-ProRule" id="PRU00047"/>
    </source>
</evidence>
<dbReference type="SUPFAM" id="SSF81324">
    <property type="entry name" value="Voltage-gated potassium channels"/>
    <property type="match status" value="1"/>
</dbReference>
<dbReference type="InterPro" id="IPR018490">
    <property type="entry name" value="cNMP-bd_dom_sf"/>
</dbReference>
<accession>Q22U44</accession>
<feature type="region of interest" description="Disordered" evidence="3">
    <location>
        <begin position="1011"/>
        <end position="1044"/>
    </location>
</feature>
<feature type="transmembrane region" description="Helical" evidence="4">
    <location>
        <begin position="279"/>
        <end position="298"/>
    </location>
</feature>
<feature type="transmembrane region" description="Helical" evidence="4">
    <location>
        <begin position="310"/>
        <end position="333"/>
    </location>
</feature>
<dbReference type="GO" id="GO:0042391">
    <property type="term" value="P:regulation of membrane potential"/>
    <property type="evidence" value="ECO:0007669"/>
    <property type="project" value="TreeGrafter"/>
</dbReference>
<dbReference type="PROSITE" id="PS50042">
    <property type="entry name" value="CNMP_BINDING_3"/>
    <property type="match status" value="1"/>
</dbReference>
<keyword evidence="8" id="KW-1185">Reference proteome</keyword>
<feature type="region of interest" description="Disordered" evidence="3">
    <location>
        <begin position="1"/>
        <end position="34"/>
    </location>
</feature>
<gene>
    <name evidence="7" type="ORF">TTHERM_00263390</name>
</gene>
<feature type="domain" description="Cyclic nucleotide-binding" evidence="5">
    <location>
        <begin position="594"/>
        <end position="697"/>
    </location>
</feature>
<feature type="region of interest" description="Disordered" evidence="3">
    <location>
        <begin position="857"/>
        <end position="888"/>
    </location>
</feature>
<feature type="domain" description="CCHC-type" evidence="6">
    <location>
        <begin position="730"/>
        <end position="746"/>
    </location>
</feature>
<dbReference type="Gene3D" id="2.60.120.10">
    <property type="entry name" value="Jelly Rolls"/>
    <property type="match status" value="1"/>
</dbReference>
<dbReference type="InterPro" id="IPR050818">
    <property type="entry name" value="KCNH_animal-type"/>
</dbReference>
<evidence type="ECO:0000259" key="5">
    <source>
        <dbReference type="PROSITE" id="PS50042"/>
    </source>
</evidence>
<feature type="compositionally biased region" description="Polar residues" evidence="3">
    <location>
        <begin position="1018"/>
        <end position="1044"/>
    </location>
</feature>
<dbReference type="SUPFAM" id="SSF51206">
    <property type="entry name" value="cAMP-binding domain-like"/>
    <property type="match status" value="1"/>
</dbReference>
<evidence type="ECO:0000313" key="7">
    <source>
        <dbReference type="EMBL" id="EAR88843.3"/>
    </source>
</evidence>
<dbReference type="PANTHER" id="PTHR10217:SF435">
    <property type="entry name" value="POTASSIUM VOLTAGE-GATED CHANNEL PROTEIN EAG"/>
    <property type="match status" value="1"/>
</dbReference>
<evidence type="ECO:0000313" key="8">
    <source>
        <dbReference type="Proteomes" id="UP000009168"/>
    </source>
</evidence>
<feature type="compositionally biased region" description="Low complexity" evidence="3">
    <location>
        <begin position="867"/>
        <end position="876"/>
    </location>
</feature>
<feature type="compositionally biased region" description="Basic and acidic residues" evidence="3">
    <location>
        <begin position="1"/>
        <end position="11"/>
    </location>
</feature>
<dbReference type="GO" id="GO:0003676">
    <property type="term" value="F:nucleic acid binding"/>
    <property type="evidence" value="ECO:0007669"/>
    <property type="project" value="InterPro"/>
</dbReference>
<dbReference type="PROSITE" id="PS50158">
    <property type="entry name" value="ZF_CCHC"/>
    <property type="match status" value="1"/>
</dbReference>
<protein>
    <submittedName>
        <fullName evidence="7">Cyclic nucleotide-binding domain protein</fullName>
    </submittedName>
</protein>
<dbReference type="InterPro" id="IPR014710">
    <property type="entry name" value="RmlC-like_jellyroll"/>
</dbReference>
<dbReference type="InParanoid" id="Q22U44"/>